<feature type="transmembrane region" description="Helical" evidence="7">
    <location>
        <begin position="182"/>
        <end position="199"/>
    </location>
</feature>
<proteinExistence type="predicted"/>
<dbReference type="Pfam" id="PF07690">
    <property type="entry name" value="MFS_1"/>
    <property type="match status" value="1"/>
</dbReference>
<evidence type="ECO:0000313" key="10">
    <source>
        <dbReference type="Proteomes" id="UP000282007"/>
    </source>
</evidence>
<dbReference type="PRINTS" id="PR01035">
    <property type="entry name" value="TCRTETA"/>
</dbReference>
<organism evidence="9 10">
    <name type="scientific">Haloplanus aerogenes</name>
    <dbReference type="NCBI Taxonomy" id="660522"/>
    <lineage>
        <taxon>Archaea</taxon>
        <taxon>Methanobacteriati</taxon>
        <taxon>Methanobacteriota</taxon>
        <taxon>Stenosarchaea group</taxon>
        <taxon>Halobacteria</taxon>
        <taxon>Halobacteriales</taxon>
        <taxon>Haloferacaceae</taxon>
        <taxon>Haloplanus</taxon>
    </lineage>
</organism>
<dbReference type="PANTHER" id="PTHR23517">
    <property type="entry name" value="RESISTANCE PROTEIN MDTM, PUTATIVE-RELATED-RELATED"/>
    <property type="match status" value="1"/>
</dbReference>
<feature type="transmembrane region" description="Helical" evidence="7">
    <location>
        <begin position="156"/>
        <end position="176"/>
    </location>
</feature>
<dbReference type="EMBL" id="CP034145">
    <property type="protein sequence ID" value="AZH24490.1"/>
    <property type="molecule type" value="Genomic_DNA"/>
</dbReference>
<evidence type="ECO:0000259" key="8">
    <source>
        <dbReference type="PROSITE" id="PS50850"/>
    </source>
</evidence>
<accession>A0A3G8QQE2</accession>
<evidence type="ECO:0000256" key="2">
    <source>
        <dbReference type="ARBA" id="ARBA00022448"/>
    </source>
</evidence>
<dbReference type="AlphaFoldDB" id="A0A3G8QQE2"/>
<name>A0A3G8QQE2_9EURY</name>
<feature type="transmembrane region" description="Helical" evidence="7">
    <location>
        <begin position="61"/>
        <end position="81"/>
    </location>
</feature>
<feature type="transmembrane region" description="Helical" evidence="7">
    <location>
        <begin position="388"/>
        <end position="408"/>
    </location>
</feature>
<evidence type="ECO:0000256" key="5">
    <source>
        <dbReference type="ARBA" id="ARBA00022989"/>
    </source>
</evidence>
<dbReference type="Proteomes" id="UP000282007">
    <property type="component" value="Chromosome"/>
</dbReference>
<dbReference type="SUPFAM" id="SSF103473">
    <property type="entry name" value="MFS general substrate transporter"/>
    <property type="match status" value="1"/>
</dbReference>
<feature type="transmembrane region" description="Helical" evidence="7">
    <location>
        <begin position="225"/>
        <end position="248"/>
    </location>
</feature>
<keyword evidence="4 7" id="KW-0812">Transmembrane</keyword>
<feature type="transmembrane region" description="Helical" evidence="7">
    <location>
        <begin position="291"/>
        <end position="310"/>
    </location>
</feature>
<sequence length="416" mass="41857">MCPPAAITVGLVSRLAGDDADVLADPRFRVILLGSVVSPMGSSLVSPLLDSLVGVYGVSEARIGLVMAAFTAPAIVAIPLVGLVSDRYGRKPVLTVGLAIFGAAGAALAFTTDFRAVVALRLLQGVGFTGIAPVLIAATGDLFTGDREATAQGLRFTTVGLSLALFPALAGLLVALAWQFPFALFALGIPAALVVHLWFEEPETADADGGLDWHRLAAVLRRPRIALVLLGRPVPSVLWFGFLTYNSIVVVRFLDGTPGAAGALVGVASVASSVGGTQVGRLTAAFETRRVPLLVGTAASGLGLGGIALAPSLAVAGVGAVVIGAGFGIVLTLYRSTISTLAPDGLRGSLVSVGESAGRLGSTLTPIVMGAAVAVATPRYGFEAAVRGTLLAVVGGAVAVGVVAIVLADRRATLAD</sequence>
<feature type="transmembrane region" description="Helical" evidence="7">
    <location>
        <begin position="357"/>
        <end position="376"/>
    </location>
</feature>
<feature type="domain" description="Major facilitator superfamily (MFS) profile" evidence="8">
    <location>
        <begin position="27"/>
        <end position="413"/>
    </location>
</feature>
<keyword evidence="6 7" id="KW-0472">Membrane</keyword>
<evidence type="ECO:0000313" key="9">
    <source>
        <dbReference type="EMBL" id="AZH24490.1"/>
    </source>
</evidence>
<dbReference type="PROSITE" id="PS00216">
    <property type="entry name" value="SUGAR_TRANSPORT_1"/>
    <property type="match status" value="1"/>
</dbReference>
<reference evidence="9 10" key="1">
    <citation type="submission" date="2018-07" db="EMBL/GenBank/DDBJ databases">
        <title>Genome sequences of Haloplanus aerogenes JCM 16430T.</title>
        <authorList>
            <person name="Kim Y.B."/>
            <person name="Roh S.W."/>
        </authorList>
    </citation>
    <scope>NUCLEOTIDE SEQUENCE [LARGE SCALE GENOMIC DNA]</scope>
    <source>
        <strain evidence="9 10">JCM 16430</strain>
    </source>
</reference>
<feature type="transmembrane region" description="Helical" evidence="7">
    <location>
        <begin position="93"/>
        <end position="110"/>
    </location>
</feature>
<gene>
    <name evidence="9" type="ORF">DU502_03430</name>
</gene>
<evidence type="ECO:0000256" key="6">
    <source>
        <dbReference type="ARBA" id="ARBA00023136"/>
    </source>
</evidence>
<protein>
    <submittedName>
        <fullName evidence="9">MFS transporter</fullName>
    </submittedName>
</protein>
<dbReference type="PANTHER" id="PTHR23517:SF3">
    <property type="entry name" value="INTEGRAL MEMBRANE TRANSPORT PROTEIN"/>
    <property type="match status" value="1"/>
</dbReference>
<feature type="transmembrane region" description="Helical" evidence="7">
    <location>
        <begin position="122"/>
        <end position="144"/>
    </location>
</feature>
<comment type="subcellular location">
    <subcellularLocation>
        <location evidence="1">Cell membrane</location>
        <topology evidence="1">Multi-pass membrane protein</topology>
    </subcellularLocation>
</comment>
<keyword evidence="3" id="KW-1003">Cell membrane</keyword>
<dbReference type="InterPro" id="IPR036259">
    <property type="entry name" value="MFS_trans_sf"/>
</dbReference>
<dbReference type="GO" id="GO:0005886">
    <property type="term" value="C:plasma membrane"/>
    <property type="evidence" value="ECO:0007669"/>
    <property type="project" value="UniProtKB-SubCell"/>
</dbReference>
<keyword evidence="10" id="KW-1185">Reference proteome</keyword>
<dbReference type="InterPro" id="IPR005829">
    <property type="entry name" value="Sugar_transporter_CS"/>
</dbReference>
<dbReference type="GO" id="GO:0022857">
    <property type="term" value="F:transmembrane transporter activity"/>
    <property type="evidence" value="ECO:0007669"/>
    <property type="project" value="InterPro"/>
</dbReference>
<dbReference type="InterPro" id="IPR020846">
    <property type="entry name" value="MFS_dom"/>
</dbReference>
<keyword evidence="5 7" id="KW-1133">Transmembrane helix</keyword>
<feature type="transmembrane region" description="Helical" evidence="7">
    <location>
        <begin position="260"/>
        <end position="279"/>
    </location>
</feature>
<dbReference type="InterPro" id="IPR050171">
    <property type="entry name" value="MFS_Transporters"/>
</dbReference>
<evidence type="ECO:0000256" key="3">
    <source>
        <dbReference type="ARBA" id="ARBA00022475"/>
    </source>
</evidence>
<evidence type="ECO:0000256" key="7">
    <source>
        <dbReference type="SAM" id="Phobius"/>
    </source>
</evidence>
<keyword evidence="2" id="KW-0813">Transport</keyword>
<evidence type="ECO:0000256" key="1">
    <source>
        <dbReference type="ARBA" id="ARBA00004651"/>
    </source>
</evidence>
<dbReference type="PROSITE" id="PS50850">
    <property type="entry name" value="MFS"/>
    <property type="match status" value="1"/>
</dbReference>
<evidence type="ECO:0000256" key="4">
    <source>
        <dbReference type="ARBA" id="ARBA00022692"/>
    </source>
</evidence>
<feature type="transmembrane region" description="Helical" evidence="7">
    <location>
        <begin position="316"/>
        <end position="336"/>
    </location>
</feature>
<dbReference type="InterPro" id="IPR011701">
    <property type="entry name" value="MFS"/>
</dbReference>
<dbReference type="KEGG" id="haer:DU502_03430"/>
<dbReference type="InterPro" id="IPR001958">
    <property type="entry name" value="Tet-R_TetA/multi-R_MdtG-like"/>
</dbReference>
<dbReference type="Gene3D" id="1.20.1250.20">
    <property type="entry name" value="MFS general substrate transporter like domains"/>
    <property type="match status" value="1"/>
</dbReference>